<dbReference type="EMBL" id="CADCUQ010000249">
    <property type="protein sequence ID" value="CAA9388522.1"/>
    <property type="molecule type" value="Genomic_DNA"/>
</dbReference>
<sequence>GAGRAGRPRHGTRTRCCDARRVRRLPVPVLRAGTPRSSDHPPIGGRTPRLASLPDRRRAPARGTRRGRRRSRWTAGSFLGDARPLVRRR</sequence>
<evidence type="ECO:0000256" key="1">
    <source>
        <dbReference type="SAM" id="MobiDB-lite"/>
    </source>
</evidence>
<dbReference type="AlphaFoldDB" id="A0A6J4NJ64"/>
<reference evidence="2" key="1">
    <citation type="submission" date="2020-02" db="EMBL/GenBank/DDBJ databases">
        <authorList>
            <person name="Meier V. D."/>
        </authorList>
    </citation>
    <scope>NUCLEOTIDE SEQUENCE</scope>
    <source>
        <strain evidence="2">AVDCRST_MAG64</strain>
    </source>
</reference>
<feature type="non-terminal residue" evidence="2">
    <location>
        <position position="89"/>
    </location>
</feature>
<evidence type="ECO:0000313" key="2">
    <source>
        <dbReference type="EMBL" id="CAA9388522.1"/>
    </source>
</evidence>
<proteinExistence type="predicted"/>
<accession>A0A6J4NJ64</accession>
<organism evidence="2">
    <name type="scientific">uncultured Phycisphaerae bacterium</name>
    <dbReference type="NCBI Taxonomy" id="904963"/>
    <lineage>
        <taxon>Bacteria</taxon>
        <taxon>Pseudomonadati</taxon>
        <taxon>Planctomycetota</taxon>
        <taxon>Phycisphaerae</taxon>
        <taxon>environmental samples</taxon>
    </lineage>
</organism>
<protein>
    <submittedName>
        <fullName evidence="2">Uncharacterized protein</fullName>
    </submittedName>
</protein>
<feature type="non-terminal residue" evidence="2">
    <location>
        <position position="1"/>
    </location>
</feature>
<name>A0A6J4NJ64_9BACT</name>
<gene>
    <name evidence="2" type="ORF">AVDCRST_MAG64-1059</name>
</gene>
<feature type="region of interest" description="Disordered" evidence="1">
    <location>
        <begin position="27"/>
        <end position="89"/>
    </location>
</feature>
<feature type="compositionally biased region" description="Basic residues" evidence="1">
    <location>
        <begin position="59"/>
        <end position="72"/>
    </location>
</feature>